<gene>
    <name evidence="1" type="ORF">CPELLU_LOCUS8804</name>
</gene>
<comment type="caution">
    <text evidence="1">The sequence shown here is derived from an EMBL/GenBank/DDBJ whole genome shotgun (WGS) entry which is preliminary data.</text>
</comment>
<proteinExistence type="predicted"/>
<dbReference type="Proteomes" id="UP000789759">
    <property type="component" value="Unassembled WGS sequence"/>
</dbReference>
<dbReference type="OrthoDB" id="10623880at2759"/>
<feature type="non-terminal residue" evidence="1">
    <location>
        <position position="1"/>
    </location>
</feature>
<sequence length="270" mass="32396">ISKLQKLRKEQLSKLIKKQYNELDNVINTSKGKLENNQLKKIEKLKPIKKPKSISFDELKEQIKNIDLSNAEKLLDDNDLHQNIINSNLLSNDINDLENLRNEKIKTLINKQYNHFEDSINLLESEEDLESLKNQIKQKKKKGYKKNNRKYDTIKKNIDKFLTPETLDKFIIKNIDFLNKKYLTDGRSKNKLNEIHKEKRKSLIHQFKKEENKKYNFLIEDIKNCDDSYLLSDEYYNKIYHNIKDLNKAYLSKDNTKSNLYQIREKRKMN</sequence>
<protein>
    <submittedName>
        <fullName evidence="1">21627_t:CDS:1</fullName>
    </submittedName>
</protein>
<evidence type="ECO:0000313" key="1">
    <source>
        <dbReference type="EMBL" id="CAG8639894.1"/>
    </source>
</evidence>
<evidence type="ECO:0000313" key="2">
    <source>
        <dbReference type="Proteomes" id="UP000789759"/>
    </source>
</evidence>
<keyword evidence="2" id="KW-1185">Reference proteome</keyword>
<dbReference type="EMBL" id="CAJVQA010006401">
    <property type="protein sequence ID" value="CAG8639894.1"/>
    <property type="molecule type" value="Genomic_DNA"/>
</dbReference>
<dbReference type="AlphaFoldDB" id="A0A9N9DM04"/>
<reference evidence="1" key="1">
    <citation type="submission" date="2021-06" db="EMBL/GenBank/DDBJ databases">
        <authorList>
            <person name="Kallberg Y."/>
            <person name="Tangrot J."/>
            <person name="Rosling A."/>
        </authorList>
    </citation>
    <scope>NUCLEOTIDE SEQUENCE</scope>
    <source>
        <strain evidence="1">FL966</strain>
    </source>
</reference>
<name>A0A9N9DM04_9GLOM</name>
<organism evidence="1 2">
    <name type="scientific">Cetraspora pellucida</name>
    <dbReference type="NCBI Taxonomy" id="1433469"/>
    <lineage>
        <taxon>Eukaryota</taxon>
        <taxon>Fungi</taxon>
        <taxon>Fungi incertae sedis</taxon>
        <taxon>Mucoromycota</taxon>
        <taxon>Glomeromycotina</taxon>
        <taxon>Glomeromycetes</taxon>
        <taxon>Diversisporales</taxon>
        <taxon>Gigasporaceae</taxon>
        <taxon>Cetraspora</taxon>
    </lineage>
</organism>
<accession>A0A9N9DM04</accession>